<dbReference type="NCBIfam" id="TIGR00195">
    <property type="entry name" value="exoDNase_III"/>
    <property type="match status" value="1"/>
</dbReference>
<dbReference type="EMBL" id="VENP01000003">
    <property type="protein sequence ID" value="TNU76842.1"/>
    <property type="molecule type" value="Genomic_DNA"/>
</dbReference>
<evidence type="ECO:0000256" key="7">
    <source>
        <dbReference type="PIRSR" id="PIRSR604808-3"/>
    </source>
</evidence>
<reference evidence="10 11" key="1">
    <citation type="submission" date="2019-06" db="EMBL/GenBank/DDBJ databases">
        <title>Draft genome sequence of Miniimonas arenae KCTC 19750T isolated from sea sand.</title>
        <authorList>
            <person name="Park S.-J."/>
        </authorList>
    </citation>
    <scope>NUCLEOTIDE SEQUENCE [LARGE SCALE GENOMIC DNA]</scope>
    <source>
        <strain evidence="10 11">KCTC 19750</strain>
    </source>
</reference>
<dbReference type="PANTHER" id="PTHR43250:SF2">
    <property type="entry name" value="EXODEOXYRIBONUCLEASE III"/>
    <property type="match status" value="1"/>
</dbReference>
<evidence type="ECO:0000256" key="4">
    <source>
        <dbReference type="ARBA" id="ARBA00022842"/>
    </source>
</evidence>
<feature type="domain" description="Endonuclease/exonuclease/phosphatase" evidence="9">
    <location>
        <begin position="4"/>
        <end position="251"/>
    </location>
</feature>
<keyword evidence="4 6" id="KW-0460">Magnesium</keyword>
<feature type="binding site" evidence="6">
    <location>
        <position position="7"/>
    </location>
    <ligand>
        <name>Mg(2+)</name>
        <dbReference type="ChEBI" id="CHEBI:18420"/>
        <label>1</label>
    </ligand>
</feature>
<dbReference type="CDD" id="cd09086">
    <property type="entry name" value="ExoIII-like_AP-endo"/>
    <property type="match status" value="1"/>
</dbReference>
<gene>
    <name evidence="10" type="primary">xth</name>
    <name evidence="10" type="ORF">FH969_01735</name>
</gene>
<dbReference type="AlphaFoldDB" id="A0A5C5BFB2"/>
<dbReference type="PROSITE" id="PS51435">
    <property type="entry name" value="AP_NUCLEASE_F1_4"/>
    <property type="match status" value="1"/>
</dbReference>
<accession>A0A5C5BFB2</accession>
<evidence type="ECO:0000256" key="3">
    <source>
        <dbReference type="ARBA" id="ARBA00022801"/>
    </source>
</evidence>
<dbReference type="NCBIfam" id="TIGR00633">
    <property type="entry name" value="xth"/>
    <property type="match status" value="1"/>
</dbReference>
<dbReference type="SUPFAM" id="SSF56219">
    <property type="entry name" value="DNase I-like"/>
    <property type="match status" value="1"/>
</dbReference>
<evidence type="ECO:0000259" key="9">
    <source>
        <dbReference type="Pfam" id="PF03372"/>
    </source>
</evidence>
<dbReference type="GO" id="GO:0006281">
    <property type="term" value="P:DNA repair"/>
    <property type="evidence" value="ECO:0007669"/>
    <property type="project" value="InterPro"/>
</dbReference>
<keyword evidence="6" id="KW-0464">Manganese</keyword>
<feature type="binding site" evidence="6">
    <location>
        <position position="34"/>
    </location>
    <ligand>
        <name>Mg(2+)</name>
        <dbReference type="ChEBI" id="CHEBI:18420"/>
        <label>1</label>
    </ligand>
</feature>
<dbReference type="EC" id="3.1.11.2" evidence="10"/>
<comment type="cofactor">
    <cofactor evidence="6">
        <name>Mg(2+)</name>
        <dbReference type="ChEBI" id="CHEBI:18420"/>
    </cofactor>
    <cofactor evidence="6">
        <name>Mn(2+)</name>
        <dbReference type="ChEBI" id="CHEBI:29035"/>
    </cofactor>
    <text evidence="6">Probably binds two magnesium or manganese ions per subunit.</text>
</comment>
<dbReference type="RefSeq" id="WP_108718379.1">
    <property type="nucleotide sequence ID" value="NZ_DAMDJA010000012.1"/>
</dbReference>
<keyword evidence="3 10" id="KW-0378">Hydrolase</keyword>
<keyword evidence="2 6" id="KW-0479">Metal-binding</keyword>
<feature type="active site" description="Proton donor/acceptor" evidence="5">
    <location>
        <position position="152"/>
    </location>
</feature>
<feature type="active site" evidence="5">
    <location>
        <position position="110"/>
    </location>
</feature>
<dbReference type="GO" id="GO:0008311">
    <property type="term" value="F:double-stranded DNA 3'-5' DNA exonuclease activity"/>
    <property type="evidence" value="ECO:0007669"/>
    <property type="project" value="UniProtKB-EC"/>
</dbReference>
<feature type="binding site" evidence="6">
    <location>
        <position position="152"/>
    </location>
    <ligand>
        <name>Mg(2+)</name>
        <dbReference type="ChEBI" id="CHEBI:18420"/>
        <label>1</label>
    </ligand>
</feature>
<evidence type="ECO:0000256" key="8">
    <source>
        <dbReference type="SAM" id="MobiDB-lite"/>
    </source>
</evidence>
<sequence>MRIATWNVNSIRARVDRVTAWLERSDVDVLAMQETKCKDAQFPVLPFEAAGYEVVHHGLNQWNGVAIASRVGVSDVEPAFPGQPGWGEPAAAEARALGATCGGVRVWSLYVPNGREVADPHYVYKLGWLAALRDAAKEWTSPDAPPTLLVGDWNVAPRDEDVWDPAFFEGRTHVTAPERDALTALEDVGFTELTRAYTEGQFTYWDYTQLRFPKRQGMRIDLAYGSPSAAAHVVGAAIDREERKGKGASDHAPVVLELDT</sequence>
<feature type="binding site" evidence="6">
    <location>
        <position position="250"/>
    </location>
    <ligand>
        <name>Mg(2+)</name>
        <dbReference type="ChEBI" id="CHEBI:18420"/>
        <label>1</label>
    </ligand>
</feature>
<dbReference type="Gene3D" id="3.60.10.10">
    <property type="entry name" value="Endonuclease/exonuclease/phosphatase"/>
    <property type="match status" value="1"/>
</dbReference>
<dbReference type="InterPro" id="IPR004808">
    <property type="entry name" value="AP_endonuc_1"/>
</dbReference>
<evidence type="ECO:0000256" key="5">
    <source>
        <dbReference type="PIRSR" id="PIRSR604808-1"/>
    </source>
</evidence>
<evidence type="ECO:0000313" key="10">
    <source>
        <dbReference type="EMBL" id="TNU76842.1"/>
    </source>
</evidence>
<dbReference type="InterPro" id="IPR037493">
    <property type="entry name" value="ExoIII-like"/>
</dbReference>
<dbReference type="OrthoDB" id="9803914at2"/>
<dbReference type="Pfam" id="PF03372">
    <property type="entry name" value="Exo_endo_phos"/>
    <property type="match status" value="1"/>
</dbReference>
<feature type="binding site" evidence="6">
    <location>
        <position position="154"/>
    </location>
    <ligand>
        <name>Mg(2+)</name>
        <dbReference type="ChEBI" id="CHEBI:18420"/>
        <label>1</label>
    </ligand>
</feature>
<comment type="similarity">
    <text evidence="1">Belongs to the DNA repair enzymes AP/ExoA family.</text>
</comment>
<dbReference type="GO" id="GO:0046872">
    <property type="term" value="F:metal ion binding"/>
    <property type="evidence" value="ECO:0007669"/>
    <property type="project" value="UniProtKB-KW"/>
</dbReference>
<dbReference type="InterPro" id="IPR036691">
    <property type="entry name" value="Endo/exonu/phosph_ase_sf"/>
</dbReference>
<feature type="site" description="Important for catalytic activity" evidence="7">
    <location>
        <position position="221"/>
    </location>
</feature>
<feature type="binding site" evidence="6">
    <location>
        <position position="251"/>
    </location>
    <ligand>
        <name>Mg(2+)</name>
        <dbReference type="ChEBI" id="CHEBI:18420"/>
        <label>1</label>
    </ligand>
</feature>
<protein>
    <submittedName>
        <fullName evidence="10">Exodeoxyribonuclease III</fullName>
        <ecNumber evidence="10">3.1.11.2</ecNumber>
    </submittedName>
</protein>
<feature type="site" description="Transition state stabilizer" evidence="7">
    <location>
        <position position="154"/>
    </location>
</feature>
<dbReference type="PANTHER" id="PTHR43250">
    <property type="entry name" value="EXODEOXYRIBONUCLEASE III"/>
    <property type="match status" value="1"/>
</dbReference>
<feature type="region of interest" description="Disordered" evidence="8">
    <location>
        <begin position="241"/>
        <end position="260"/>
    </location>
</feature>
<evidence type="ECO:0000256" key="6">
    <source>
        <dbReference type="PIRSR" id="PIRSR604808-2"/>
    </source>
</evidence>
<dbReference type="InterPro" id="IPR005135">
    <property type="entry name" value="Endo/exonuclease/phosphatase"/>
</dbReference>
<evidence type="ECO:0000256" key="2">
    <source>
        <dbReference type="ARBA" id="ARBA00022723"/>
    </source>
</evidence>
<organism evidence="10 11">
    <name type="scientific">Miniimonas arenae</name>
    <dbReference type="NCBI Taxonomy" id="676201"/>
    <lineage>
        <taxon>Bacteria</taxon>
        <taxon>Bacillati</taxon>
        <taxon>Actinomycetota</taxon>
        <taxon>Actinomycetes</taxon>
        <taxon>Micrococcales</taxon>
        <taxon>Beutenbergiaceae</taxon>
        <taxon>Miniimonas</taxon>
    </lineage>
</organism>
<dbReference type="Proteomes" id="UP000313849">
    <property type="component" value="Unassembled WGS sequence"/>
</dbReference>
<comment type="caution">
    <text evidence="10">The sequence shown here is derived from an EMBL/GenBank/DDBJ whole genome shotgun (WGS) entry which is preliminary data.</text>
</comment>
<feature type="active site" description="Proton acceptor" evidence="5">
    <location>
        <position position="251"/>
    </location>
</feature>
<evidence type="ECO:0000313" key="11">
    <source>
        <dbReference type="Proteomes" id="UP000313849"/>
    </source>
</evidence>
<name>A0A5C5BFB2_9MICO</name>
<proteinExistence type="inferred from homology"/>
<evidence type="ECO:0000256" key="1">
    <source>
        <dbReference type="ARBA" id="ARBA00007092"/>
    </source>
</evidence>
<feature type="site" description="Interaction with DNA substrate" evidence="7">
    <location>
        <position position="251"/>
    </location>
</feature>
<keyword evidence="11" id="KW-1185">Reference proteome</keyword>